<dbReference type="PANTHER" id="PTHR34039:SF1">
    <property type="entry name" value="UPF0102 PROTEIN YRAN"/>
    <property type="match status" value="1"/>
</dbReference>
<dbReference type="CDD" id="cd20736">
    <property type="entry name" value="PoNe_Nuclease"/>
    <property type="match status" value="1"/>
</dbReference>
<dbReference type="STRING" id="2325.TKV_c13680"/>
<dbReference type="EMBL" id="CP009170">
    <property type="protein sequence ID" value="AIS52539.1"/>
    <property type="molecule type" value="Genomic_DNA"/>
</dbReference>
<name>A0A097ARV8_THEKI</name>
<dbReference type="PANTHER" id="PTHR34039">
    <property type="entry name" value="UPF0102 PROTEIN YRAN"/>
    <property type="match status" value="1"/>
</dbReference>
<dbReference type="KEGG" id="tki:TKV_c13680"/>
<dbReference type="eggNOG" id="COG0792">
    <property type="taxonomic scope" value="Bacteria"/>
</dbReference>
<dbReference type="InterPro" id="IPR011335">
    <property type="entry name" value="Restrct_endonuc-II-like"/>
</dbReference>
<reference evidence="4" key="1">
    <citation type="journal article" date="2015" name="Genome Announc.">
        <title>Whole-Genome Sequences of 80 Environmental and Clinical Isolates of Burkholderia pseudomallei.</title>
        <authorList>
            <person name="Johnson S.L."/>
            <person name="Baker A.L."/>
            <person name="Chain P.S."/>
            <person name="Currie B.J."/>
            <person name="Daligault H.E."/>
            <person name="Davenport K.W."/>
            <person name="Davis C.B."/>
            <person name="Inglis T.J."/>
            <person name="Kaestli M."/>
            <person name="Koren S."/>
            <person name="Mayo M."/>
            <person name="Merritt A.J."/>
            <person name="Price E.P."/>
            <person name="Sarovich D.S."/>
            <person name="Warner J."/>
            <person name="Rosovitz M.J."/>
        </authorList>
    </citation>
    <scope>NUCLEOTIDE SEQUENCE [LARGE SCALE GENOMIC DNA]</scope>
    <source>
        <strain evidence="4">DSM 2030</strain>
    </source>
</reference>
<dbReference type="GO" id="GO:0003676">
    <property type="term" value="F:nucleic acid binding"/>
    <property type="evidence" value="ECO:0007669"/>
    <property type="project" value="InterPro"/>
</dbReference>
<sequence>MNKKIIGSLGEKIAAQYLTKSGYKILEKNFKCKIGEIDIIALYKNQLVFVEVKTRTSTSFGVASEAVNFYKQQKIVKVAQLYIASTDKFKNLQPRFDVIEIYLNPNTLNFEKINHIPNAFLLS</sequence>
<dbReference type="NCBIfam" id="TIGR00252">
    <property type="entry name" value="YraN family protein"/>
    <property type="match status" value="1"/>
</dbReference>
<accession>A0A097ARV8</accession>
<dbReference type="SUPFAM" id="SSF52980">
    <property type="entry name" value="Restriction endonuclease-like"/>
    <property type="match status" value="1"/>
</dbReference>
<protein>
    <recommendedName>
        <fullName evidence="2">UPF0102 protein TKV_c13680</fullName>
    </recommendedName>
</protein>
<dbReference type="Pfam" id="PF02021">
    <property type="entry name" value="UPF0102"/>
    <property type="match status" value="1"/>
</dbReference>
<evidence type="ECO:0000313" key="4">
    <source>
        <dbReference type="Proteomes" id="UP000029669"/>
    </source>
</evidence>
<dbReference type="Proteomes" id="UP000029669">
    <property type="component" value="Chromosome"/>
</dbReference>
<evidence type="ECO:0000256" key="2">
    <source>
        <dbReference type="HAMAP-Rule" id="MF_00048"/>
    </source>
</evidence>
<keyword evidence="4" id="KW-1185">Reference proteome</keyword>
<dbReference type="HAMAP" id="MF_00048">
    <property type="entry name" value="UPF0102"/>
    <property type="match status" value="1"/>
</dbReference>
<evidence type="ECO:0000256" key="1">
    <source>
        <dbReference type="ARBA" id="ARBA00006738"/>
    </source>
</evidence>
<dbReference type="RefSeq" id="WP_049685275.1">
    <property type="nucleotide sequence ID" value="NZ_CP009170.1"/>
</dbReference>
<gene>
    <name evidence="3" type="ORF">TKV_c13680</name>
</gene>
<dbReference type="InterPro" id="IPR003509">
    <property type="entry name" value="UPF0102_YraN-like"/>
</dbReference>
<dbReference type="InterPro" id="IPR011856">
    <property type="entry name" value="tRNA_endonuc-like_dom_sf"/>
</dbReference>
<organism evidence="3 4">
    <name type="scientific">Thermoanaerobacter kivui</name>
    <name type="common">Acetogenium kivui</name>
    <dbReference type="NCBI Taxonomy" id="2325"/>
    <lineage>
        <taxon>Bacteria</taxon>
        <taxon>Bacillati</taxon>
        <taxon>Bacillota</taxon>
        <taxon>Clostridia</taxon>
        <taxon>Thermoanaerobacterales</taxon>
        <taxon>Thermoanaerobacteraceae</taxon>
        <taxon>Thermoanaerobacter</taxon>
    </lineage>
</organism>
<dbReference type="NCBIfam" id="NF009150">
    <property type="entry name" value="PRK12497.1-3"/>
    <property type="match status" value="1"/>
</dbReference>
<comment type="similarity">
    <text evidence="1 2">Belongs to the UPF0102 family.</text>
</comment>
<dbReference type="NCBIfam" id="NF009154">
    <property type="entry name" value="PRK12497.3-3"/>
    <property type="match status" value="1"/>
</dbReference>
<evidence type="ECO:0000313" key="3">
    <source>
        <dbReference type="EMBL" id="AIS52539.1"/>
    </source>
</evidence>
<dbReference type="AlphaFoldDB" id="A0A097ARV8"/>
<dbReference type="OrthoDB" id="9802516at2"/>
<proteinExistence type="inferred from homology"/>
<dbReference type="Gene3D" id="3.40.1350.10">
    <property type="match status" value="1"/>
</dbReference>
<dbReference type="HOGENOM" id="CLU_115353_3_1_9"/>